<keyword evidence="7" id="KW-1185">Reference proteome</keyword>
<sequence>MSRPAAVPGRVSVVLPVRNARPYIADALASVTVQDHPDWEIVVVDDGSDDGTPEVVTGLAAADPRIRLDRQPGRGIVAALNRGLGLATGEFIARMDGDDLMTPGRLSAQVAHLRAHPSVVAVGTDYELFGALVGRVRTPRTPAAARARLLFGPCMCHPAMLLRRSTLTEQLIEYRAGWDGAEDYLLESELAGVGELANLPTVGLRYRRHHQQVSSAGRDRQRELHLRIARANLAGAGCSQVTDEQLVRWLWPTEQAGTTGLSYLRSVPGLLRTGARAAGVPGLLTAVQLVRENLATLRAASRVSARRDRPAAPAATTAPS</sequence>
<reference evidence="6" key="1">
    <citation type="submission" date="2021-01" db="EMBL/GenBank/DDBJ databases">
        <title>YIM 132084 draft genome.</title>
        <authorList>
            <person name="An D."/>
        </authorList>
    </citation>
    <scope>NUCLEOTIDE SEQUENCE</scope>
    <source>
        <strain evidence="6">YIM 132084</strain>
    </source>
</reference>
<dbReference type="Gene3D" id="3.90.550.10">
    <property type="entry name" value="Spore Coat Polysaccharide Biosynthesis Protein SpsA, Chain A"/>
    <property type="match status" value="1"/>
</dbReference>
<evidence type="ECO:0000313" key="6">
    <source>
        <dbReference type="EMBL" id="MBM9468981.1"/>
    </source>
</evidence>
<dbReference type="EMBL" id="JAERWK010000021">
    <property type="protein sequence ID" value="MBM9468981.1"/>
    <property type="molecule type" value="Genomic_DNA"/>
</dbReference>
<evidence type="ECO:0000256" key="2">
    <source>
        <dbReference type="ARBA" id="ARBA00022676"/>
    </source>
</evidence>
<evidence type="ECO:0000313" key="7">
    <source>
        <dbReference type="Proteomes" id="UP000663792"/>
    </source>
</evidence>
<evidence type="ECO:0000256" key="1">
    <source>
        <dbReference type="ARBA" id="ARBA00006739"/>
    </source>
</evidence>
<dbReference type="Proteomes" id="UP000663792">
    <property type="component" value="Unassembled WGS sequence"/>
</dbReference>
<dbReference type="InterPro" id="IPR029044">
    <property type="entry name" value="Nucleotide-diphossugar_trans"/>
</dbReference>
<protein>
    <submittedName>
        <fullName evidence="6">Glycosyltransferase family 2 protein</fullName>
    </submittedName>
</protein>
<comment type="similarity">
    <text evidence="1">Belongs to the glycosyltransferase 2 family.</text>
</comment>
<evidence type="ECO:0000256" key="4">
    <source>
        <dbReference type="SAM" id="MobiDB-lite"/>
    </source>
</evidence>
<dbReference type="PANTHER" id="PTHR43685">
    <property type="entry name" value="GLYCOSYLTRANSFERASE"/>
    <property type="match status" value="1"/>
</dbReference>
<dbReference type="GO" id="GO:0016757">
    <property type="term" value="F:glycosyltransferase activity"/>
    <property type="evidence" value="ECO:0007669"/>
    <property type="project" value="UniProtKB-KW"/>
</dbReference>
<dbReference type="SUPFAM" id="SSF53448">
    <property type="entry name" value="Nucleotide-diphospho-sugar transferases"/>
    <property type="match status" value="1"/>
</dbReference>
<keyword evidence="3" id="KW-0808">Transferase</keyword>
<organism evidence="6 7">
    <name type="scientific">Nakamurella leprariae</name>
    <dbReference type="NCBI Taxonomy" id="2803911"/>
    <lineage>
        <taxon>Bacteria</taxon>
        <taxon>Bacillati</taxon>
        <taxon>Actinomycetota</taxon>
        <taxon>Actinomycetes</taxon>
        <taxon>Nakamurellales</taxon>
        <taxon>Nakamurellaceae</taxon>
        <taxon>Nakamurella</taxon>
    </lineage>
</organism>
<evidence type="ECO:0000256" key="3">
    <source>
        <dbReference type="ARBA" id="ARBA00022679"/>
    </source>
</evidence>
<gene>
    <name evidence="6" type="ORF">JL106_16980</name>
</gene>
<proteinExistence type="inferred from homology"/>
<comment type="caution">
    <text evidence="6">The sequence shown here is derived from an EMBL/GenBank/DDBJ whole genome shotgun (WGS) entry which is preliminary data.</text>
</comment>
<dbReference type="AlphaFoldDB" id="A0A938YGA5"/>
<dbReference type="PANTHER" id="PTHR43685:SF5">
    <property type="entry name" value="GLYCOSYLTRANSFERASE EPSE-RELATED"/>
    <property type="match status" value="1"/>
</dbReference>
<feature type="region of interest" description="Disordered" evidence="4">
    <location>
        <begin position="301"/>
        <end position="320"/>
    </location>
</feature>
<dbReference type="CDD" id="cd00761">
    <property type="entry name" value="Glyco_tranf_GTA_type"/>
    <property type="match status" value="1"/>
</dbReference>
<keyword evidence="2" id="KW-0328">Glycosyltransferase</keyword>
<evidence type="ECO:0000259" key="5">
    <source>
        <dbReference type="Pfam" id="PF00535"/>
    </source>
</evidence>
<dbReference type="RefSeq" id="WP_205261930.1">
    <property type="nucleotide sequence ID" value="NZ_JAERWK010000021.1"/>
</dbReference>
<dbReference type="Pfam" id="PF00535">
    <property type="entry name" value="Glycos_transf_2"/>
    <property type="match status" value="1"/>
</dbReference>
<accession>A0A938YGA5</accession>
<name>A0A938YGA5_9ACTN</name>
<dbReference type="InterPro" id="IPR001173">
    <property type="entry name" value="Glyco_trans_2-like"/>
</dbReference>
<feature type="compositionally biased region" description="Low complexity" evidence="4">
    <location>
        <begin position="311"/>
        <end position="320"/>
    </location>
</feature>
<dbReference type="InterPro" id="IPR050834">
    <property type="entry name" value="Glycosyltransf_2"/>
</dbReference>
<feature type="domain" description="Glycosyltransferase 2-like" evidence="5">
    <location>
        <begin position="12"/>
        <end position="165"/>
    </location>
</feature>